<keyword evidence="3" id="KW-1185">Reference proteome</keyword>
<dbReference type="RefSeq" id="WP_073029340.1">
    <property type="nucleotide sequence ID" value="NZ_FQXJ01000005.1"/>
</dbReference>
<dbReference type="AlphaFoldDB" id="A0A1M5WR32"/>
<organism evidence="2 3">
    <name type="scientific">Desulfosporosinus lacus DSM 15449</name>
    <dbReference type="NCBI Taxonomy" id="1121420"/>
    <lineage>
        <taxon>Bacteria</taxon>
        <taxon>Bacillati</taxon>
        <taxon>Bacillota</taxon>
        <taxon>Clostridia</taxon>
        <taxon>Eubacteriales</taxon>
        <taxon>Desulfitobacteriaceae</taxon>
        <taxon>Desulfosporosinus</taxon>
    </lineage>
</organism>
<evidence type="ECO:0000313" key="3">
    <source>
        <dbReference type="Proteomes" id="UP000183954"/>
    </source>
</evidence>
<dbReference type="Gene3D" id="1.10.10.10">
    <property type="entry name" value="Winged helix-like DNA-binding domain superfamily/Winged helix DNA-binding domain"/>
    <property type="match status" value="1"/>
</dbReference>
<dbReference type="EMBL" id="FQXJ01000005">
    <property type="protein sequence ID" value="SHH90066.1"/>
    <property type="molecule type" value="Genomic_DNA"/>
</dbReference>
<feature type="domain" description="Transcriptional regulator HTH-type FeoC" evidence="1">
    <location>
        <begin position="1"/>
        <end position="67"/>
    </location>
</feature>
<gene>
    <name evidence="2" type="ORF">SAMN02746098_01744</name>
</gene>
<proteinExistence type="predicted"/>
<name>A0A1M5WR32_9FIRM</name>
<reference evidence="3" key="1">
    <citation type="submission" date="2016-11" db="EMBL/GenBank/DDBJ databases">
        <authorList>
            <person name="Varghese N."/>
            <person name="Submissions S."/>
        </authorList>
    </citation>
    <scope>NUCLEOTIDE SEQUENCE [LARGE SCALE GENOMIC DNA]</scope>
    <source>
        <strain evidence="3">DSM 15449</strain>
    </source>
</reference>
<dbReference type="SUPFAM" id="SSF46785">
    <property type="entry name" value="Winged helix' DNA-binding domain"/>
    <property type="match status" value="1"/>
</dbReference>
<dbReference type="STRING" id="1121420.SAMN02746098_01744"/>
<dbReference type="InterPro" id="IPR036390">
    <property type="entry name" value="WH_DNA-bd_sf"/>
</dbReference>
<dbReference type="InterPro" id="IPR015102">
    <property type="entry name" value="Tscrpt_reg_HTH_FeoC"/>
</dbReference>
<sequence length="96" mass="10612">MLTGIMEVLSRKESLSMTQLATEVGYSVRELESALEQMEHMGYVRREILGQACSPGCGIDQCSGHCEGCGFLSTEAFTFWVLTEKGQIILSQYPGR</sequence>
<dbReference type="Proteomes" id="UP000183954">
    <property type="component" value="Unassembled WGS sequence"/>
</dbReference>
<dbReference type="OrthoDB" id="1798148at2"/>
<protein>
    <submittedName>
        <fullName evidence="2">FeoC like transcriptional regulator</fullName>
    </submittedName>
</protein>
<accession>A0A1M5WR32</accession>
<dbReference type="Pfam" id="PF09012">
    <property type="entry name" value="FeoC"/>
    <property type="match status" value="1"/>
</dbReference>
<dbReference type="InterPro" id="IPR036388">
    <property type="entry name" value="WH-like_DNA-bd_sf"/>
</dbReference>
<evidence type="ECO:0000259" key="1">
    <source>
        <dbReference type="Pfam" id="PF09012"/>
    </source>
</evidence>
<evidence type="ECO:0000313" key="2">
    <source>
        <dbReference type="EMBL" id="SHH90066.1"/>
    </source>
</evidence>